<keyword evidence="3" id="KW-0547">Nucleotide-binding</keyword>
<accession>A0A9X2MH49</accession>
<dbReference type="AlphaFoldDB" id="A0A9X2MH49"/>
<dbReference type="InterPro" id="IPR050763">
    <property type="entry name" value="ABC_transporter_ATP-binding"/>
</dbReference>
<evidence type="ECO:0000256" key="2">
    <source>
        <dbReference type="ARBA" id="ARBA00022448"/>
    </source>
</evidence>
<dbReference type="OrthoDB" id="1551385at2"/>
<evidence type="ECO:0000313" key="7">
    <source>
        <dbReference type="Proteomes" id="UP001142078"/>
    </source>
</evidence>
<feature type="domain" description="ABC transporter" evidence="5">
    <location>
        <begin position="18"/>
        <end position="68"/>
    </location>
</feature>
<sequence>MIAVFKDMVKLYETHLTLDHVNFEIEKSEIIGLLEANGAGKTMIMKVFMGLVLIDSGEIILFNEDKKRNENYIKID</sequence>
<dbReference type="PANTHER" id="PTHR42711">
    <property type="entry name" value="ABC TRANSPORTER ATP-BINDING PROTEIN"/>
    <property type="match status" value="1"/>
</dbReference>
<dbReference type="PANTHER" id="PTHR42711:SF5">
    <property type="entry name" value="ABC TRANSPORTER ATP-BINDING PROTEIN NATA"/>
    <property type="match status" value="1"/>
</dbReference>
<protein>
    <submittedName>
        <fullName evidence="6">ATP-binding cassette domain-containing protein</fullName>
    </submittedName>
</protein>
<gene>
    <name evidence="6" type="ORF">NSA23_04815</name>
</gene>
<reference evidence="6" key="1">
    <citation type="submission" date="2022-07" db="EMBL/GenBank/DDBJ databases">
        <title>Enhanced cultured diversity of the mouse gut microbiota enables custom-made synthetic communities.</title>
        <authorList>
            <person name="Afrizal A."/>
        </authorList>
    </citation>
    <scope>NUCLEOTIDE SEQUENCE</scope>
    <source>
        <strain evidence="6">DSM 29482</strain>
    </source>
</reference>
<evidence type="ECO:0000256" key="4">
    <source>
        <dbReference type="ARBA" id="ARBA00022840"/>
    </source>
</evidence>
<name>A0A9X2MH49_9FIRM</name>
<dbReference type="SUPFAM" id="SSF52540">
    <property type="entry name" value="P-loop containing nucleoside triphosphate hydrolases"/>
    <property type="match status" value="1"/>
</dbReference>
<dbReference type="InterPro" id="IPR003439">
    <property type="entry name" value="ABC_transporter-like_ATP-bd"/>
</dbReference>
<evidence type="ECO:0000256" key="1">
    <source>
        <dbReference type="ARBA" id="ARBA00005417"/>
    </source>
</evidence>
<proteinExistence type="inferred from homology"/>
<dbReference type="GO" id="GO:0016887">
    <property type="term" value="F:ATP hydrolysis activity"/>
    <property type="evidence" value="ECO:0007669"/>
    <property type="project" value="InterPro"/>
</dbReference>
<dbReference type="RefSeq" id="WP_042679397.1">
    <property type="nucleotide sequence ID" value="NZ_CABKTM010000013.1"/>
</dbReference>
<organism evidence="6 7">
    <name type="scientific">Anaerosalibacter massiliensis</name>
    <dbReference type="NCBI Taxonomy" id="1347392"/>
    <lineage>
        <taxon>Bacteria</taxon>
        <taxon>Bacillati</taxon>
        <taxon>Bacillota</taxon>
        <taxon>Tissierellia</taxon>
        <taxon>Tissierellales</taxon>
        <taxon>Sporanaerobacteraceae</taxon>
        <taxon>Anaerosalibacter</taxon>
    </lineage>
</organism>
<keyword evidence="4 6" id="KW-0067">ATP-binding</keyword>
<comment type="caution">
    <text evidence="6">The sequence shown here is derived from an EMBL/GenBank/DDBJ whole genome shotgun (WGS) entry which is preliminary data.</text>
</comment>
<dbReference type="EMBL" id="JANJZL010000002">
    <property type="protein sequence ID" value="MCR2043436.1"/>
    <property type="molecule type" value="Genomic_DNA"/>
</dbReference>
<evidence type="ECO:0000256" key="3">
    <source>
        <dbReference type="ARBA" id="ARBA00022741"/>
    </source>
</evidence>
<keyword evidence="7" id="KW-1185">Reference proteome</keyword>
<dbReference type="Gene3D" id="3.40.50.300">
    <property type="entry name" value="P-loop containing nucleotide triphosphate hydrolases"/>
    <property type="match status" value="1"/>
</dbReference>
<dbReference type="Pfam" id="PF00005">
    <property type="entry name" value="ABC_tran"/>
    <property type="match status" value="1"/>
</dbReference>
<dbReference type="GO" id="GO:0005524">
    <property type="term" value="F:ATP binding"/>
    <property type="evidence" value="ECO:0007669"/>
    <property type="project" value="UniProtKB-KW"/>
</dbReference>
<evidence type="ECO:0000259" key="5">
    <source>
        <dbReference type="Pfam" id="PF00005"/>
    </source>
</evidence>
<comment type="similarity">
    <text evidence="1">Belongs to the ABC transporter superfamily.</text>
</comment>
<dbReference type="Proteomes" id="UP001142078">
    <property type="component" value="Unassembled WGS sequence"/>
</dbReference>
<dbReference type="InterPro" id="IPR027417">
    <property type="entry name" value="P-loop_NTPase"/>
</dbReference>
<evidence type="ECO:0000313" key="6">
    <source>
        <dbReference type="EMBL" id="MCR2043436.1"/>
    </source>
</evidence>
<keyword evidence="2" id="KW-0813">Transport</keyword>